<dbReference type="Proteomes" id="UP000626109">
    <property type="component" value="Unassembled WGS sequence"/>
</dbReference>
<proteinExistence type="predicted"/>
<reference evidence="2" key="1">
    <citation type="submission" date="2021-02" db="EMBL/GenBank/DDBJ databases">
        <authorList>
            <person name="Dougan E. K."/>
            <person name="Rhodes N."/>
            <person name="Thang M."/>
            <person name="Chan C."/>
        </authorList>
    </citation>
    <scope>NUCLEOTIDE SEQUENCE</scope>
</reference>
<feature type="non-terminal residue" evidence="2">
    <location>
        <position position="163"/>
    </location>
</feature>
<accession>A0A813LZ50</accession>
<dbReference type="PANTHER" id="PTHR43025">
    <property type="entry name" value="MONOGALACTOSYLDIACYLGLYCEROL SYNTHASE"/>
    <property type="match status" value="1"/>
</dbReference>
<protein>
    <recommendedName>
        <fullName evidence="4">Monogalactosyldiacylglycerol synthase</fullName>
    </recommendedName>
</protein>
<sequence>EERRQSGLRAFFETPTVRAPLLQKRSWWTSGDRQDEARGGGSSSYSDNGAAGGAQAACAGLGRRRTDKPQVAPSPPAKTHNHPRRVHIYFSDTGGGHRASAMALEAALRKQYGSQVSVQLVDFIRLATPWPWNASPEAYQALGQFPSVYKRVWDHDQSSETWH</sequence>
<dbReference type="EMBL" id="CAJNNW010037420">
    <property type="protein sequence ID" value="CAE8741690.1"/>
    <property type="molecule type" value="Genomic_DNA"/>
</dbReference>
<evidence type="ECO:0008006" key="4">
    <source>
        <dbReference type="Google" id="ProtNLM"/>
    </source>
</evidence>
<organism evidence="2 3">
    <name type="scientific">Polarella glacialis</name>
    <name type="common">Dinoflagellate</name>
    <dbReference type="NCBI Taxonomy" id="89957"/>
    <lineage>
        <taxon>Eukaryota</taxon>
        <taxon>Sar</taxon>
        <taxon>Alveolata</taxon>
        <taxon>Dinophyceae</taxon>
        <taxon>Suessiales</taxon>
        <taxon>Suessiaceae</taxon>
        <taxon>Polarella</taxon>
    </lineage>
</organism>
<evidence type="ECO:0000256" key="1">
    <source>
        <dbReference type="SAM" id="MobiDB-lite"/>
    </source>
</evidence>
<feature type="non-terminal residue" evidence="2">
    <location>
        <position position="1"/>
    </location>
</feature>
<evidence type="ECO:0000313" key="2">
    <source>
        <dbReference type="EMBL" id="CAE8741690.1"/>
    </source>
</evidence>
<dbReference type="AlphaFoldDB" id="A0A813LZ50"/>
<dbReference type="PANTHER" id="PTHR43025:SF3">
    <property type="entry name" value="MONOGALACTOSYLDIACYLGLYCEROL SYNTHASE 1, CHLOROPLASTIC"/>
    <property type="match status" value="1"/>
</dbReference>
<comment type="caution">
    <text evidence="2">The sequence shown here is derived from an EMBL/GenBank/DDBJ whole genome shotgun (WGS) entry which is preliminary data.</text>
</comment>
<dbReference type="InterPro" id="IPR050519">
    <property type="entry name" value="Glycosyltransf_28_UgtP"/>
</dbReference>
<evidence type="ECO:0000313" key="3">
    <source>
        <dbReference type="Proteomes" id="UP000626109"/>
    </source>
</evidence>
<gene>
    <name evidence="2" type="ORF">PGLA2088_LOCUS50614</name>
</gene>
<name>A0A813LZ50_POLGL</name>
<feature type="region of interest" description="Disordered" evidence="1">
    <location>
        <begin position="23"/>
        <end position="85"/>
    </location>
</feature>